<keyword evidence="5 9" id="KW-0472">Membrane</keyword>
<dbReference type="AlphaFoldDB" id="A0A9W9ZD86"/>
<comment type="similarity">
    <text evidence="8">Belongs to the G-protein coupled receptor 1 family.</text>
</comment>
<keyword evidence="12" id="KW-1185">Reference proteome</keyword>
<name>A0A9W9ZD86_9CNID</name>
<dbReference type="Pfam" id="PF00001">
    <property type="entry name" value="7tm_1"/>
    <property type="match status" value="1"/>
</dbReference>
<dbReference type="Gene3D" id="1.20.1070.10">
    <property type="entry name" value="Rhodopsin 7-helix transmembrane proteins"/>
    <property type="match status" value="1"/>
</dbReference>
<gene>
    <name evidence="11" type="ORF">OS493_016671</name>
</gene>
<evidence type="ECO:0000313" key="11">
    <source>
        <dbReference type="EMBL" id="KAJ7379432.1"/>
    </source>
</evidence>
<keyword evidence="7 8" id="KW-0807">Transducer</keyword>
<dbReference type="Proteomes" id="UP001163046">
    <property type="component" value="Unassembled WGS sequence"/>
</dbReference>
<evidence type="ECO:0000256" key="3">
    <source>
        <dbReference type="ARBA" id="ARBA00022989"/>
    </source>
</evidence>
<organism evidence="11 12">
    <name type="scientific">Desmophyllum pertusum</name>
    <dbReference type="NCBI Taxonomy" id="174260"/>
    <lineage>
        <taxon>Eukaryota</taxon>
        <taxon>Metazoa</taxon>
        <taxon>Cnidaria</taxon>
        <taxon>Anthozoa</taxon>
        <taxon>Hexacorallia</taxon>
        <taxon>Scleractinia</taxon>
        <taxon>Caryophylliina</taxon>
        <taxon>Caryophylliidae</taxon>
        <taxon>Desmophyllum</taxon>
    </lineage>
</organism>
<keyword evidence="3 9" id="KW-1133">Transmembrane helix</keyword>
<dbReference type="GO" id="GO:0004930">
    <property type="term" value="F:G protein-coupled receptor activity"/>
    <property type="evidence" value="ECO:0007669"/>
    <property type="project" value="UniProtKB-KW"/>
</dbReference>
<evidence type="ECO:0000256" key="9">
    <source>
        <dbReference type="SAM" id="Phobius"/>
    </source>
</evidence>
<evidence type="ECO:0000256" key="1">
    <source>
        <dbReference type="ARBA" id="ARBA00004141"/>
    </source>
</evidence>
<dbReference type="CDD" id="cd00637">
    <property type="entry name" value="7tm_classA_rhodopsin-like"/>
    <property type="match status" value="1"/>
</dbReference>
<feature type="transmembrane region" description="Helical" evidence="9">
    <location>
        <begin position="281"/>
        <end position="302"/>
    </location>
</feature>
<evidence type="ECO:0000256" key="8">
    <source>
        <dbReference type="RuleBase" id="RU000688"/>
    </source>
</evidence>
<keyword evidence="4 8" id="KW-0297">G-protein coupled receptor</keyword>
<comment type="caution">
    <text evidence="11">The sequence shown here is derived from an EMBL/GenBank/DDBJ whole genome shotgun (WGS) entry which is preliminary data.</text>
</comment>
<feature type="transmembrane region" description="Helical" evidence="9">
    <location>
        <begin position="120"/>
        <end position="142"/>
    </location>
</feature>
<evidence type="ECO:0000313" key="12">
    <source>
        <dbReference type="Proteomes" id="UP001163046"/>
    </source>
</evidence>
<feature type="transmembrane region" description="Helical" evidence="9">
    <location>
        <begin position="47"/>
        <end position="68"/>
    </location>
</feature>
<dbReference type="PROSITE" id="PS50262">
    <property type="entry name" value="G_PROTEIN_RECEP_F1_2"/>
    <property type="match status" value="1"/>
</dbReference>
<dbReference type="PANTHER" id="PTHR45695">
    <property type="entry name" value="LEUCOKININ RECEPTOR-RELATED"/>
    <property type="match status" value="1"/>
</dbReference>
<sequence>MENQALPQTIQRNDSISRFNWSSTSTQAPISVATGAAIIAQFQIPKYVLYGVILTLSIVGNVAVVHIIQTRRSIRKTSYVLLVLNLAICDAITPTISIPIDWVFEEYDNRWNLGAVLCKLLWPLQTLFSTSSALTLTMICYDRFRAVVHPFKARLVTKTHNKLCIFVIHLTSCVFTIPYAVVLRLQGDDCHEQWPSPISTYRKAYTLILFLVQYGIPLILMVSLHSLALMTLRGQSNDTELLREGSTRSRSRSTLSNASQTSLQFKIAARKKEQNVRVAKIFVMVVMVFTLSMFPNQVLWLWVDFGNGAENEYFAIISAVCRLFTYSNSILNPIIYGFYSREFRPVKTKLRSNTGLTDSNLGTRTGFNLTANRAVNGMEIASRNKGFKYAEAPCQSLNLLNHSLPDRSNDRTIHLKENYDTVGKQKLFAKFLRVGD</sequence>
<protein>
    <recommendedName>
        <fullName evidence="10">G-protein coupled receptors family 1 profile domain-containing protein</fullName>
    </recommendedName>
</protein>
<feature type="transmembrane region" description="Helical" evidence="9">
    <location>
        <begin position="163"/>
        <end position="185"/>
    </location>
</feature>
<dbReference type="OrthoDB" id="6435638at2759"/>
<keyword evidence="2 8" id="KW-0812">Transmembrane</keyword>
<evidence type="ECO:0000256" key="2">
    <source>
        <dbReference type="ARBA" id="ARBA00022692"/>
    </source>
</evidence>
<proteinExistence type="inferred from homology"/>
<evidence type="ECO:0000259" key="10">
    <source>
        <dbReference type="PROSITE" id="PS50262"/>
    </source>
</evidence>
<dbReference type="GO" id="GO:0005886">
    <property type="term" value="C:plasma membrane"/>
    <property type="evidence" value="ECO:0007669"/>
    <property type="project" value="TreeGrafter"/>
</dbReference>
<dbReference type="SUPFAM" id="SSF81321">
    <property type="entry name" value="Family A G protein-coupled receptor-like"/>
    <property type="match status" value="1"/>
</dbReference>
<evidence type="ECO:0000256" key="5">
    <source>
        <dbReference type="ARBA" id="ARBA00023136"/>
    </source>
</evidence>
<accession>A0A9W9ZD86</accession>
<dbReference type="InterPro" id="IPR000276">
    <property type="entry name" value="GPCR_Rhodpsn"/>
</dbReference>
<dbReference type="PANTHER" id="PTHR45695:SF9">
    <property type="entry name" value="LEUCOKININ RECEPTOR"/>
    <property type="match status" value="1"/>
</dbReference>
<evidence type="ECO:0000256" key="7">
    <source>
        <dbReference type="ARBA" id="ARBA00023224"/>
    </source>
</evidence>
<dbReference type="PRINTS" id="PR00237">
    <property type="entry name" value="GPCRRHODOPSN"/>
</dbReference>
<feature type="domain" description="G-protein coupled receptors family 1 profile" evidence="10">
    <location>
        <begin position="60"/>
        <end position="336"/>
    </location>
</feature>
<reference evidence="11" key="1">
    <citation type="submission" date="2023-01" db="EMBL/GenBank/DDBJ databases">
        <title>Genome assembly of the deep-sea coral Lophelia pertusa.</title>
        <authorList>
            <person name="Herrera S."/>
            <person name="Cordes E."/>
        </authorList>
    </citation>
    <scope>NUCLEOTIDE SEQUENCE</scope>
    <source>
        <strain evidence="11">USNM1676648</strain>
        <tissue evidence="11">Polyp</tissue>
    </source>
</reference>
<feature type="transmembrane region" description="Helical" evidence="9">
    <location>
        <begin position="205"/>
        <end position="224"/>
    </location>
</feature>
<feature type="transmembrane region" description="Helical" evidence="9">
    <location>
        <begin position="80"/>
        <end position="100"/>
    </location>
</feature>
<dbReference type="EMBL" id="MU826358">
    <property type="protein sequence ID" value="KAJ7379432.1"/>
    <property type="molecule type" value="Genomic_DNA"/>
</dbReference>
<dbReference type="PROSITE" id="PS00237">
    <property type="entry name" value="G_PROTEIN_RECEP_F1_1"/>
    <property type="match status" value="1"/>
</dbReference>
<evidence type="ECO:0000256" key="6">
    <source>
        <dbReference type="ARBA" id="ARBA00023170"/>
    </source>
</evidence>
<feature type="transmembrane region" description="Helical" evidence="9">
    <location>
        <begin position="314"/>
        <end position="339"/>
    </location>
</feature>
<keyword evidence="6 8" id="KW-0675">Receptor</keyword>
<dbReference type="InterPro" id="IPR017452">
    <property type="entry name" value="GPCR_Rhodpsn_7TM"/>
</dbReference>
<evidence type="ECO:0000256" key="4">
    <source>
        <dbReference type="ARBA" id="ARBA00023040"/>
    </source>
</evidence>
<comment type="subcellular location">
    <subcellularLocation>
        <location evidence="1">Membrane</location>
        <topology evidence="1">Multi-pass membrane protein</topology>
    </subcellularLocation>
</comment>